<dbReference type="InterPro" id="IPR011583">
    <property type="entry name" value="Chitinase_II/V-like_cat"/>
</dbReference>
<dbReference type="SMART" id="SM00636">
    <property type="entry name" value="Glyco_18"/>
    <property type="match status" value="1"/>
</dbReference>
<dbReference type="EMBL" id="VAHF01000010">
    <property type="protein sequence ID" value="TXG52984.1"/>
    <property type="molecule type" value="Genomic_DNA"/>
</dbReference>
<dbReference type="SUPFAM" id="SSF51445">
    <property type="entry name" value="(Trans)glycosidases"/>
    <property type="match status" value="1"/>
</dbReference>
<dbReference type="Proteomes" id="UP000323000">
    <property type="component" value="Chromosome 10"/>
</dbReference>
<dbReference type="Gene3D" id="3.10.50.10">
    <property type="match status" value="1"/>
</dbReference>
<dbReference type="InterPro" id="IPR050314">
    <property type="entry name" value="Glycosyl_Hydrlase_18"/>
</dbReference>
<reference evidence="3" key="1">
    <citation type="journal article" date="2019" name="Gigascience">
        <title>De novo genome assembly of the endangered Acer yangbiense, a plant species with extremely small populations endemic to Yunnan Province, China.</title>
        <authorList>
            <person name="Yang J."/>
            <person name="Wariss H.M."/>
            <person name="Tao L."/>
            <person name="Zhang R."/>
            <person name="Yun Q."/>
            <person name="Hollingsworth P."/>
            <person name="Dao Z."/>
            <person name="Luo G."/>
            <person name="Guo H."/>
            <person name="Ma Y."/>
            <person name="Sun W."/>
        </authorList>
    </citation>
    <scope>NUCLEOTIDE SEQUENCE [LARGE SCALE GENOMIC DNA]</scope>
    <source>
        <strain evidence="3">cv. Malutang</strain>
    </source>
</reference>
<feature type="domain" description="GH18" evidence="1">
    <location>
        <begin position="155"/>
        <end position="491"/>
    </location>
</feature>
<dbReference type="Gene3D" id="3.20.20.80">
    <property type="entry name" value="Glycosidases"/>
    <property type="match status" value="1"/>
</dbReference>
<dbReference type="InterPro" id="IPR017853">
    <property type="entry name" value="GH"/>
</dbReference>
<dbReference type="GO" id="GO:0004568">
    <property type="term" value="F:chitinase activity"/>
    <property type="evidence" value="ECO:0007669"/>
    <property type="project" value="TreeGrafter"/>
</dbReference>
<dbReference type="GO" id="GO:0005576">
    <property type="term" value="C:extracellular region"/>
    <property type="evidence" value="ECO:0007669"/>
    <property type="project" value="TreeGrafter"/>
</dbReference>
<sequence length="491" mass="55208">MHMDVDPEEYTPITLDELPIGEEIPNVLESIDVVEASDEWSQWRDDLAEEIRNWTLEEEDVMISILEGIVADGGRCNTGSFRPAAYDMLNTSGFGWDDTHKCVTVAPEILEVYLKITKDMLQVQHSSMASKISTVIFKIFLLSLQLHHTNSQTWIRVGFYMVAQKVYPISEINSSLFTHLVFCCADLNSTSYALSISKSVENYFSNFTETVKQKNPSVTTLLCIGGPDAKHSIFSSMVNNSFYRKSFIDSSITTARSYGFEGLDFYWKLAETASDMSSLSILFKEWRDAITSEARNSSKSELIMTAMVAYSPDAYKLPYPIDSMQQYLNWIHVDTSDYSKPENWGNFTAAPAALYDPTRIVNTDSGIKAWIGAGLSANKLVLTLAYYGFAWKLLNSADNGIGAPANGPAISDYGFMEYDQIKNYIERLNAHVIYDSTYVVNYCSVETAWIAFDDVEAIRAKVSYAEEKGLRGYRVWQVSYDANWVLSQAAG</sequence>
<dbReference type="OrthoDB" id="73875at2759"/>
<accession>A0A5C7H7M2</accession>
<dbReference type="InterPro" id="IPR029070">
    <property type="entry name" value="Chitinase_insertion_sf"/>
</dbReference>
<dbReference type="SUPFAM" id="SSF54556">
    <property type="entry name" value="Chitinase insertion domain"/>
    <property type="match status" value="1"/>
</dbReference>
<comment type="caution">
    <text evidence="2">The sequence shown here is derived from an EMBL/GenBank/DDBJ whole genome shotgun (WGS) entry which is preliminary data.</text>
</comment>
<dbReference type="GO" id="GO:0008061">
    <property type="term" value="F:chitin binding"/>
    <property type="evidence" value="ECO:0007669"/>
    <property type="project" value="InterPro"/>
</dbReference>
<name>A0A5C7H7M2_9ROSI</name>
<evidence type="ECO:0000313" key="3">
    <source>
        <dbReference type="Proteomes" id="UP000323000"/>
    </source>
</evidence>
<gene>
    <name evidence="2" type="ORF">EZV62_022153</name>
</gene>
<dbReference type="AlphaFoldDB" id="A0A5C7H7M2"/>
<dbReference type="PANTHER" id="PTHR11177">
    <property type="entry name" value="CHITINASE"/>
    <property type="match status" value="1"/>
</dbReference>
<protein>
    <recommendedName>
        <fullName evidence="1">GH18 domain-containing protein</fullName>
    </recommendedName>
</protein>
<dbReference type="InterPro" id="IPR001223">
    <property type="entry name" value="Glyco_hydro18_cat"/>
</dbReference>
<organism evidence="2 3">
    <name type="scientific">Acer yangbiense</name>
    <dbReference type="NCBI Taxonomy" id="1000413"/>
    <lineage>
        <taxon>Eukaryota</taxon>
        <taxon>Viridiplantae</taxon>
        <taxon>Streptophyta</taxon>
        <taxon>Embryophyta</taxon>
        <taxon>Tracheophyta</taxon>
        <taxon>Spermatophyta</taxon>
        <taxon>Magnoliopsida</taxon>
        <taxon>eudicotyledons</taxon>
        <taxon>Gunneridae</taxon>
        <taxon>Pentapetalae</taxon>
        <taxon>rosids</taxon>
        <taxon>malvids</taxon>
        <taxon>Sapindales</taxon>
        <taxon>Sapindaceae</taxon>
        <taxon>Hippocastanoideae</taxon>
        <taxon>Acereae</taxon>
        <taxon>Acer</taxon>
    </lineage>
</organism>
<dbReference type="GO" id="GO:0005975">
    <property type="term" value="P:carbohydrate metabolic process"/>
    <property type="evidence" value="ECO:0007669"/>
    <property type="project" value="InterPro"/>
</dbReference>
<dbReference type="Pfam" id="PF00704">
    <property type="entry name" value="Glyco_hydro_18"/>
    <property type="match status" value="1"/>
</dbReference>
<evidence type="ECO:0000259" key="1">
    <source>
        <dbReference type="PROSITE" id="PS51910"/>
    </source>
</evidence>
<dbReference type="GO" id="GO:0006032">
    <property type="term" value="P:chitin catabolic process"/>
    <property type="evidence" value="ECO:0007669"/>
    <property type="project" value="TreeGrafter"/>
</dbReference>
<dbReference type="PANTHER" id="PTHR11177:SF362">
    <property type="entry name" value="CLASS V CHITINASE-LIKE"/>
    <property type="match status" value="1"/>
</dbReference>
<proteinExistence type="predicted"/>
<evidence type="ECO:0000313" key="2">
    <source>
        <dbReference type="EMBL" id="TXG52984.1"/>
    </source>
</evidence>
<dbReference type="FunFam" id="3.10.50.10:FF:000015">
    <property type="entry name" value="Chitotriosidase-1"/>
    <property type="match status" value="1"/>
</dbReference>
<keyword evidence="3" id="KW-1185">Reference proteome</keyword>
<dbReference type="PROSITE" id="PS51910">
    <property type="entry name" value="GH18_2"/>
    <property type="match status" value="1"/>
</dbReference>